<dbReference type="Proteomes" id="UP000051952">
    <property type="component" value="Unassembled WGS sequence"/>
</dbReference>
<accession>A0A0S4JWB8</accession>
<protein>
    <recommendedName>
        <fullName evidence="4">Thioredoxin domain-containing protein</fullName>
    </recommendedName>
</protein>
<dbReference type="AlphaFoldDB" id="A0A0S4JWB8"/>
<keyword evidence="3" id="KW-1185">Reference proteome</keyword>
<dbReference type="InterPro" id="IPR036249">
    <property type="entry name" value="Thioredoxin-like_sf"/>
</dbReference>
<dbReference type="VEuPathDB" id="TriTrypDB:BSAL_02985"/>
<name>A0A0S4JWB8_BODSA</name>
<feature type="region of interest" description="Disordered" evidence="1">
    <location>
        <begin position="287"/>
        <end position="331"/>
    </location>
</feature>
<dbReference type="OrthoDB" id="243355at2759"/>
<proteinExistence type="predicted"/>
<evidence type="ECO:0000313" key="2">
    <source>
        <dbReference type="EMBL" id="CUG93759.1"/>
    </source>
</evidence>
<dbReference type="Gene3D" id="3.40.30.10">
    <property type="entry name" value="Glutaredoxin"/>
    <property type="match status" value="1"/>
</dbReference>
<dbReference type="EMBL" id="CYKH01002192">
    <property type="protein sequence ID" value="CUG93759.1"/>
    <property type="molecule type" value="Genomic_DNA"/>
</dbReference>
<evidence type="ECO:0008006" key="4">
    <source>
        <dbReference type="Google" id="ProtNLM"/>
    </source>
</evidence>
<feature type="compositionally biased region" description="Basic residues" evidence="1">
    <location>
        <begin position="622"/>
        <end position="654"/>
    </location>
</feature>
<evidence type="ECO:0000313" key="3">
    <source>
        <dbReference type="Proteomes" id="UP000051952"/>
    </source>
</evidence>
<gene>
    <name evidence="2" type="ORF">BSAL_02985</name>
</gene>
<dbReference type="OMA" id="ATHWFAS"/>
<dbReference type="SUPFAM" id="SSF52833">
    <property type="entry name" value="Thioredoxin-like"/>
    <property type="match status" value="1"/>
</dbReference>
<evidence type="ECO:0000256" key="1">
    <source>
        <dbReference type="SAM" id="MobiDB-lite"/>
    </source>
</evidence>
<reference evidence="3" key="1">
    <citation type="submission" date="2015-09" db="EMBL/GenBank/DDBJ databases">
        <authorList>
            <consortium name="Pathogen Informatics"/>
        </authorList>
    </citation>
    <scope>NUCLEOTIDE SEQUENCE [LARGE SCALE GENOMIC DNA]</scope>
    <source>
        <strain evidence="3">Lake Konstanz</strain>
    </source>
</reference>
<organism evidence="2 3">
    <name type="scientific">Bodo saltans</name>
    <name type="common">Flagellated protozoan</name>
    <dbReference type="NCBI Taxonomy" id="75058"/>
    <lineage>
        <taxon>Eukaryota</taxon>
        <taxon>Discoba</taxon>
        <taxon>Euglenozoa</taxon>
        <taxon>Kinetoplastea</taxon>
        <taxon>Metakinetoplastina</taxon>
        <taxon>Eubodonida</taxon>
        <taxon>Bodonidae</taxon>
        <taxon>Bodo</taxon>
    </lineage>
</organism>
<feature type="region of interest" description="Disordered" evidence="1">
    <location>
        <begin position="620"/>
        <end position="654"/>
    </location>
</feature>
<sequence length="693" mass="75383">MSNKEVVKDIRTAVQLEQELQISYAQRGVAILDIYSAEWGPCKAITESFRRLATDQGDGVHLRFFSVECHAILASLKHPDEQRNPQRPKNIEAIRDTLPEGWQSILEERAGQSKPYFLFYKEGKKSGFVEGVQTPHIRETVKDLCAVKTPASEFITNPRLQEFWEECFNPEESDVPLDKFFKGLLQACKYTVSFTDAEKAILVDSLGIKDNKDKNVVTAEGLQKWIGDDEVKTVAVLIAETLPEYEARAAAAILREAEERKAQEAQRAREAEEEAARKAAAKVAQEEAAKAASAKPAEDTLEDLVSQVPELSSAPESQEGENEAAARSSIQNAELTTSGLVSKITLLSSDAASEQAQGLVSTVQGATTLTQWLIQTSSKSIVYVNAARQAADAKLSTKQTSLAKLAAFLASADKETASAVSGTDVDFRDALTTGTLFTAAPSLASALVGTGAVSAPSTLAFAAEKDSIEGADAFFADGATFVLPPLTIVSSGEITSPFKVVLQGVPHAVALGGDVFATHWFASFTVTSVTETEVTATFGEFVAQDAFDAAATSLSTSTNSDEKKFEVLAKIQTRVAQGEVVPERPAASEVVEEVEAPAPAAAAASSSAEVRPPPPLLLRLPRLQKKHNPKQKRPQSPQQRKRKQHRMPHRQKKLHLLRLKEKVSHQRLLKRLPLSKTRILSHFPLFIFLFLKM</sequence>